<protein>
    <submittedName>
        <fullName evidence="2">Uncharacterized protein</fullName>
    </submittedName>
</protein>
<keyword evidence="1" id="KW-0732">Signal</keyword>
<proteinExistence type="predicted"/>
<dbReference type="EMBL" id="MIPT01000001">
    <property type="protein sequence ID" value="OHT18763.1"/>
    <property type="molecule type" value="Genomic_DNA"/>
</dbReference>
<dbReference type="RefSeq" id="WP_139181632.1">
    <property type="nucleotide sequence ID" value="NZ_MIPT01000001.1"/>
</dbReference>
<evidence type="ECO:0000313" key="3">
    <source>
        <dbReference type="Proteomes" id="UP000179467"/>
    </source>
</evidence>
<sequence>MKKISFICSAALVIASMGNIANAQTVRKSGSGMVLSGTFNTTVLGVTTPCTITATYNVPNVADSHSNTSTPPFEHSLSTDNAHGGGVTLASFAMSGSAACSLATLTGTPTIAVSPTTITISGINARAIGGLVTCAGSITGAYHHVPGGKSYVTFTNQTIGACTFSGTLTAQNNGEFDIDATPATHP</sequence>
<feature type="chain" id="PRO_5012684225" evidence="1">
    <location>
        <begin position="24"/>
        <end position="186"/>
    </location>
</feature>
<evidence type="ECO:0000256" key="1">
    <source>
        <dbReference type="SAM" id="SignalP"/>
    </source>
</evidence>
<organism evidence="2 3">
    <name type="scientific">Edaphosphingomonas haloaromaticamans</name>
    <dbReference type="NCBI Taxonomy" id="653954"/>
    <lineage>
        <taxon>Bacteria</taxon>
        <taxon>Pseudomonadati</taxon>
        <taxon>Pseudomonadota</taxon>
        <taxon>Alphaproteobacteria</taxon>
        <taxon>Sphingomonadales</taxon>
        <taxon>Rhizorhabdaceae</taxon>
        <taxon>Edaphosphingomonas</taxon>
    </lineage>
</organism>
<dbReference type="OrthoDB" id="10019027at2"/>
<reference evidence="2 3" key="1">
    <citation type="submission" date="2016-09" db="EMBL/GenBank/DDBJ databases">
        <title>Metabolic pathway, cell adaptation mechanisms and a novel monoxygenase revealed through proteogenomic-transcription analysis of a Sphingomonas haloaromaticamans strain degrading the fungicide ortho-phenylphenol.</title>
        <authorList>
            <person name="Perruchon C."/>
            <person name="Papadopoulou E.S."/>
            <person name="Rousidou C."/>
            <person name="Vasileiadis S."/>
            <person name="Tanou G."/>
            <person name="Amoutzias G."/>
            <person name="Molassiotis A."/>
            <person name="Karpouzas D.G."/>
        </authorList>
    </citation>
    <scope>NUCLEOTIDE SEQUENCE [LARGE SCALE GENOMIC DNA]</scope>
    <source>
        <strain evidence="2 3">P3</strain>
    </source>
</reference>
<evidence type="ECO:0000313" key="2">
    <source>
        <dbReference type="EMBL" id="OHT18763.1"/>
    </source>
</evidence>
<dbReference type="Proteomes" id="UP000179467">
    <property type="component" value="Unassembled WGS sequence"/>
</dbReference>
<name>A0A1S1HBU6_9SPHN</name>
<dbReference type="AlphaFoldDB" id="A0A1S1HBU6"/>
<keyword evidence="3" id="KW-1185">Reference proteome</keyword>
<feature type="signal peptide" evidence="1">
    <location>
        <begin position="1"/>
        <end position="23"/>
    </location>
</feature>
<gene>
    <name evidence="2" type="ORF">BHE75_00739</name>
</gene>
<comment type="caution">
    <text evidence="2">The sequence shown here is derived from an EMBL/GenBank/DDBJ whole genome shotgun (WGS) entry which is preliminary data.</text>
</comment>
<accession>A0A1S1HBU6</accession>